<gene>
    <name evidence="2" type="ORF">GOMPHAMPRED_002430</name>
</gene>
<protein>
    <submittedName>
        <fullName evidence="2">Uncharacterized protein</fullName>
    </submittedName>
</protein>
<feature type="chain" id="PRO_5034272568" evidence="1">
    <location>
        <begin position="20"/>
        <end position="223"/>
    </location>
</feature>
<keyword evidence="3" id="KW-1185">Reference proteome</keyword>
<sequence length="223" mass="24536">MYNSAFLLILLALVGQALSRTIRCRKYTPESWTSPTGRVYVYNYGFNSPPTLPANTSAYNPWQVAPASSPGATFQLRTCNSTRLDLTGPTFLDSSCSEVDPGTPCYVDIQDYIQVIGPNGHCLTQKFFNSAVTELVFRDCDYKSRNASQLFASVQHIQCNSANASLPGGCGQPDAPQVYLYPRGISTTDSKYWNFQLAADNLTLLVVESDSQSSFTVPRLEQP</sequence>
<feature type="signal peptide" evidence="1">
    <location>
        <begin position="1"/>
        <end position="19"/>
    </location>
</feature>
<accession>A0A8H3FCG6</accession>
<proteinExistence type="predicted"/>
<organism evidence="2 3">
    <name type="scientific">Gomphillus americanus</name>
    <dbReference type="NCBI Taxonomy" id="1940652"/>
    <lineage>
        <taxon>Eukaryota</taxon>
        <taxon>Fungi</taxon>
        <taxon>Dikarya</taxon>
        <taxon>Ascomycota</taxon>
        <taxon>Pezizomycotina</taxon>
        <taxon>Lecanoromycetes</taxon>
        <taxon>OSLEUM clade</taxon>
        <taxon>Ostropomycetidae</taxon>
        <taxon>Ostropales</taxon>
        <taxon>Graphidaceae</taxon>
        <taxon>Gomphilloideae</taxon>
        <taxon>Gomphillus</taxon>
    </lineage>
</organism>
<dbReference type="AlphaFoldDB" id="A0A8H3FCG6"/>
<evidence type="ECO:0000313" key="2">
    <source>
        <dbReference type="EMBL" id="CAF9921873.1"/>
    </source>
</evidence>
<evidence type="ECO:0000256" key="1">
    <source>
        <dbReference type="SAM" id="SignalP"/>
    </source>
</evidence>
<dbReference type="EMBL" id="CAJPDQ010000017">
    <property type="protein sequence ID" value="CAF9921873.1"/>
    <property type="molecule type" value="Genomic_DNA"/>
</dbReference>
<name>A0A8H3FCG6_9LECA</name>
<dbReference type="Proteomes" id="UP000664169">
    <property type="component" value="Unassembled WGS sequence"/>
</dbReference>
<keyword evidence="1" id="KW-0732">Signal</keyword>
<comment type="caution">
    <text evidence="2">The sequence shown here is derived from an EMBL/GenBank/DDBJ whole genome shotgun (WGS) entry which is preliminary data.</text>
</comment>
<evidence type="ECO:0000313" key="3">
    <source>
        <dbReference type="Proteomes" id="UP000664169"/>
    </source>
</evidence>
<reference evidence="2" key="1">
    <citation type="submission" date="2021-03" db="EMBL/GenBank/DDBJ databases">
        <authorList>
            <person name="Tagirdzhanova G."/>
        </authorList>
    </citation>
    <scope>NUCLEOTIDE SEQUENCE</scope>
</reference>